<dbReference type="SUPFAM" id="SSF53597">
    <property type="entry name" value="Dihydrofolate reductase-like"/>
    <property type="match status" value="1"/>
</dbReference>
<dbReference type="PANTHER" id="PTHR38011">
    <property type="entry name" value="DIHYDROFOLATE REDUCTASE FAMILY PROTEIN (AFU_ORTHOLOGUE AFUA_8G06820)"/>
    <property type="match status" value="1"/>
</dbReference>
<dbReference type="GO" id="GO:0009231">
    <property type="term" value="P:riboflavin biosynthetic process"/>
    <property type="evidence" value="ECO:0007669"/>
    <property type="project" value="InterPro"/>
</dbReference>
<evidence type="ECO:0000313" key="6">
    <source>
        <dbReference type="Proteomes" id="UP001198439"/>
    </source>
</evidence>
<feature type="non-terminal residue" evidence="5">
    <location>
        <position position="1"/>
    </location>
</feature>
<organism evidence="5 6">
    <name type="scientific">Faecalibacillus faecis</name>
    <dbReference type="NCBI Taxonomy" id="1982628"/>
    <lineage>
        <taxon>Bacteria</taxon>
        <taxon>Bacillati</taxon>
        <taxon>Bacillota</taxon>
        <taxon>Erysipelotrichia</taxon>
        <taxon>Erysipelotrichales</taxon>
        <taxon>Coprobacillaceae</taxon>
        <taxon>Faecalibacillus</taxon>
    </lineage>
</organism>
<evidence type="ECO:0000256" key="1">
    <source>
        <dbReference type="ARBA" id="ARBA00005104"/>
    </source>
</evidence>
<dbReference type="Proteomes" id="UP001198439">
    <property type="component" value="Unassembled WGS sequence"/>
</dbReference>
<keyword evidence="3" id="KW-0560">Oxidoreductase</keyword>
<gene>
    <name evidence="5" type="ORF">LJD69_13390</name>
</gene>
<dbReference type="InterPro" id="IPR024072">
    <property type="entry name" value="DHFR-like_dom_sf"/>
</dbReference>
<evidence type="ECO:0000259" key="4">
    <source>
        <dbReference type="Pfam" id="PF01872"/>
    </source>
</evidence>
<dbReference type="InterPro" id="IPR050765">
    <property type="entry name" value="Riboflavin_Biosynth_HTPR"/>
</dbReference>
<proteinExistence type="predicted"/>
<evidence type="ECO:0000256" key="3">
    <source>
        <dbReference type="ARBA" id="ARBA00023002"/>
    </source>
</evidence>
<dbReference type="InterPro" id="IPR002734">
    <property type="entry name" value="RibDG_C"/>
</dbReference>
<comment type="pathway">
    <text evidence="1">Cofactor biosynthesis; riboflavin biosynthesis.</text>
</comment>
<dbReference type="AlphaFoldDB" id="A0AAW4VR21"/>
<protein>
    <submittedName>
        <fullName evidence="5">Dihydrofolate reductase family protein</fullName>
    </submittedName>
</protein>
<dbReference type="PANTHER" id="PTHR38011:SF7">
    <property type="entry name" value="2,5-DIAMINO-6-RIBOSYLAMINO-4(3H)-PYRIMIDINONE 5'-PHOSPHATE REDUCTASE"/>
    <property type="match status" value="1"/>
</dbReference>
<accession>A0AAW4VR21</accession>
<name>A0AAW4VR21_9FIRM</name>
<dbReference type="Gene3D" id="3.40.430.10">
    <property type="entry name" value="Dihydrofolate Reductase, subunit A"/>
    <property type="match status" value="1"/>
</dbReference>
<feature type="domain" description="Bacterial bifunctional deaminase-reductase C-terminal" evidence="4">
    <location>
        <begin position="2"/>
        <end position="72"/>
    </location>
</feature>
<evidence type="ECO:0000256" key="2">
    <source>
        <dbReference type="ARBA" id="ARBA00022857"/>
    </source>
</evidence>
<keyword evidence="2" id="KW-0521">NADP</keyword>
<dbReference type="GO" id="GO:0008703">
    <property type="term" value="F:5-amino-6-(5-phosphoribosylamino)uracil reductase activity"/>
    <property type="evidence" value="ECO:0007669"/>
    <property type="project" value="InterPro"/>
</dbReference>
<reference evidence="5" key="1">
    <citation type="submission" date="2021-10" db="EMBL/GenBank/DDBJ databases">
        <title>Collection of gut derived symbiotic bacterial strains cultured from healthy donors.</title>
        <authorList>
            <person name="Lin H."/>
            <person name="Littmann E."/>
            <person name="Kohout C."/>
            <person name="Pamer E.G."/>
        </authorList>
    </citation>
    <scope>NUCLEOTIDE SEQUENCE</scope>
    <source>
        <strain evidence="5">DFI.4.48</strain>
    </source>
</reference>
<dbReference type="RefSeq" id="WP_227280164.1">
    <property type="nucleotide sequence ID" value="NZ_JAJDKZ010000170.1"/>
</dbReference>
<comment type="caution">
    <text evidence="5">The sequence shown here is derived from an EMBL/GenBank/DDBJ whole genome shotgun (WGS) entry which is preliminary data.</text>
</comment>
<evidence type="ECO:0000313" key="5">
    <source>
        <dbReference type="EMBL" id="MCB8611581.1"/>
    </source>
</evidence>
<dbReference type="Pfam" id="PF01872">
    <property type="entry name" value="RibD_C"/>
    <property type="match status" value="1"/>
</dbReference>
<sequence length="77" mass="8244">KIDSVLVEGGADINDSVIQAGAVNKVYAFIAPKIFGGRQARSPVEGEGVDKISDALLLNGPEITRFGEDLLLEYKVR</sequence>
<dbReference type="EMBL" id="JAJDKZ010000170">
    <property type="protein sequence ID" value="MCB8611581.1"/>
    <property type="molecule type" value="Genomic_DNA"/>
</dbReference>